<protein>
    <recommendedName>
        <fullName evidence="3">DUF4855 domain-containing protein</fullName>
    </recommendedName>
</protein>
<evidence type="ECO:0000313" key="1">
    <source>
        <dbReference type="EMBL" id="RKD12777.1"/>
    </source>
</evidence>
<gene>
    <name evidence="1" type="ORF">BCY91_11025</name>
</gene>
<dbReference type="InterPro" id="IPR032329">
    <property type="entry name" value="DUF4855"/>
</dbReference>
<dbReference type="RefSeq" id="WP_120183001.1">
    <property type="nucleotide sequence ID" value="NZ_MBTA01000029.1"/>
</dbReference>
<organism evidence="1 2">
    <name type="scientific">Pelobium manganitolerans</name>
    <dbReference type="NCBI Taxonomy" id="1842495"/>
    <lineage>
        <taxon>Bacteria</taxon>
        <taxon>Pseudomonadati</taxon>
        <taxon>Bacteroidota</taxon>
        <taxon>Sphingobacteriia</taxon>
        <taxon>Sphingobacteriales</taxon>
        <taxon>Sphingobacteriaceae</taxon>
        <taxon>Pelobium</taxon>
    </lineage>
</organism>
<dbReference type="EMBL" id="MBTA01000029">
    <property type="protein sequence ID" value="RKD12777.1"/>
    <property type="molecule type" value="Genomic_DNA"/>
</dbReference>
<sequence>MKKPIVLALAALLLLNFACQKKKEDGNLPKQPIPSASRSSDMVLIYHGGEQRPLWNTAEIKHYVFRPNATGLDWLFDTFLFLEIQAKINKKAYDFGSATSYTLKPTKAEWEWLIHKNFSAIYGPAAIEKVLDSLHNAGHSVPSKRKIFFGIPNPIVGTKWGALNKQELDFDNEADRLRAVQWYVDQTIEQFKNKNFKYLELAGFYWIPESAKYDLSIISSVTAYVHQTKHKICWIPYNYAPNAEQWKEVGFDIAYQQPNYFFDLDKSIYIMSRALTFARDHGMSMEMEFDAKIFKPGFIDRFYDYINLFDKYGVWDSPSVSYYEGGGAWMQMATANDPLVFKAYTDLADIIARRQQKLNLELGNNTE</sequence>
<dbReference type="Pfam" id="PF16147">
    <property type="entry name" value="DUF4855"/>
    <property type="match status" value="1"/>
</dbReference>
<evidence type="ECO:0008006" key="3">
    <source>
        <dbReference type="Google" id="ProtNLM"/>
    </source>
</evidence>
<dbReference type="OrthoDB" id="3799295at2"/>
<evidence type="ECO:0000313" key="2">
    <source>
        <dbReference type="Proteomes" id="UP000283433"/>
    </source>
</evidence>
<reference evidence="1 2" key="1">
    <citation type="submission" date="2016-07" db="EMBL/GenBank/DDBJ databases">
        <title>Genome of Pelobium manganitolerans.</title>
        <authorList>
            <person name="Wu S."/>
            <person name="Wang G."/>
        </authorList>
    </citation>
    <scope>NUCLEOTIDE SEQUENCE [LARGE SCALE GENOMIC DNA]</scope>
    <source>
        <strain evidence="1 2">YS-25</strain>
    </source>
</reference>
<name>A0A419S245_9SPHI</name>
<keyword evidence="2" id="KW-1185">Reference proteome</keyword>
<proteinExistence type="predicted"/>
<accession>A0A419S245</accession>
<comment type="caution">
    <text evidence="1">The sequence shown here is derived from an EMBL/GenBank/DDBJ whole genome shotgun (WGS) entry which is preliminary data.</text>
</comment>
<dbReference type="Proteomes" id="UP000283433">
    <property type="component" value="Unassembled WGS sequence"/>
</dbReference>
<dbReference type="AlphaFoldDB" id="A0A419S245"/>